<keyword evidence="3" id="KW-0547">Nucleotide-binding</keyword>
<dbReference type="EMBL" id="JACVDA010000002">
    <property type="protein sequence ID" value="MBK1467902.1"/>
    <property type="molecule type" value="Genomic_DNA"/>
</dbReference>
<dbReference type="Proteomes" id="UP000823123">
    <property type="component" value="Unassembled WGS sequence"/>
</dbReference>
<keyword evidence="4" id="KW-1185">Reference proteome</keyword>
<dbReference type="RefSeq" id="WP_201274990.1">
    <property type="nucleotide sequence ID" value="NZ_JACVDA010000002.1"/>
</dbReference>
<comment type="caution">
    <text evidence="3">The sequence shown here is derived from an EMBL/GenBank/DDBJ whole genome shotgun (WGS) entry which is preliminary data.</text>
</comment>
<keyword evidence="3" id="KW-0067">ATP-binding</keyword>
<name>A0ABS1C733_9FIRM</name>
<dbReference type="InterPro" id="IPR041682">
    <property type="entry name" value="AAA_14"/>
</dbReference>
<evidence type="ECO:0000259" key="2">
    <source>
        <dbReference type="Pfam" id="PF13635"/>
    </source>
</evidence>
<dbReference type="SUPFAM" id="SSF52540">
    <property type="entry name" value="P-loop containing nucleoside triphosphate hydrolases"/>
    <property type="match status" value="1"/>
</dbReference>
<evidence type="ECO:0000259" key="1">
    <source>
        <dbReference type="Pfam" id="PF13173"/>
    </source>
</evidence>
<dbReference type="Pfam" id="PF13635">
    <property type="entry name" value="DUF4143"/>
    <property type="match status" value="1"/>
</dbReference>
<dbReference type="PANTHER" id="PTHR33295:SF20">
    <property type="entry name" value="ATPASE"/>
    <property type="match status" value="1"/>
</dbReference>
<proteinExistence type="predicted"/>
<dbReference type="GO" id="GO:0005524">
    <property type="term" value="F:ATP binding"/>
    <property type="evidence" value="ECO:0007669"/>
    <property type="project" value="UniProtKB-KW"/>
</dbReference>
<sequence length="402" mass="47662">MNYITRPKYINKIKKFIDKPIVKVLTGMRRVGKSTILSIIKDEMLINVESERKIYCNFESMKFLEINNSIKFLEYLKPYLKNSNKKMYFFFDEIQMVKDWEKVVNGLLVDFDCDIYITGSNSTLISGDISTLLAGRYVEFEIQPFTFSEFVCVFKEENLSKEELFDRFIKIGGMPFLKYFNLEEMPSYKYLTDVYNTVLIKDVLEYNSIRDVDLFNRILSYVIENIGMNFSANSIKKYFKNENRDVSVDTILNYLEYCKKAFIIKKVSRYDTFGKKLLKVDEKYYLTDHGFRQAVGFSNIKDIERSLENIVFIELISRGYNVEVGRVKDKEIDFIAKKNEEIFYYQVSYLMPTESTREREFGAYKFVNDNYPKFVLSLDSFDFSQQGIIHKNIIDFLLEDLD</sequence>
<dbReference type="Pfam" id="PF13173">
    <property type="entry name" value="AAA_14"/>
    <property type="match status" value="1"/>
</dbReference>
<accession>A0ABS1C733</accession>
<evidence type="ECO:0000313" key="4">
    <source>
        <dbReference type="Proteomes" id="UP000823123"/>
    </source>
</evidence>
<protein>
    <submittedName>
        <fullName evidence="3">ATP-binding protein</fullName>
    </submittedName>
</protein>
<gene>
    <name evidence="3" type="ORF">IBJ83_01030</name>
</gene>
<dbReference type="InterPro" id="IPR027417">
    <property type="entry name" value="P-loop_NTPase"/>
</dbReference>
<feature type="domain" description="DUF4143" evidence="2">
    <location>
        <begin position="201"/>
        <end position="348"/>
    </location>
</feature>
<dbReference type="InterPro" id="IPR025420">
    <property type="entry name" value="DUF4143"/>
</dbReference>
<dbReference type="PANTHER" id="PTHR33295">
    <property type="entry name" value="ATPASE"/>
    <property type="match status" value="1"/>
</dbReference>
<reference evidence="3 4" key="1">
    <citation type="submission" date="2020-09" db="EMBL/GenBank/DDBJ databases">
        <title>Parvimonas S3374 sp. nov.</title>
        <authorList>
            <person name="Buhl M."/>
        </authorList>
    </citation>
    <scope>NUCLEOTIDE SEQUENCE [LARGE SCALE GENOMIC DNA]</scope>
    <source>
        <strain evidence="3 4">S3374</strain>
    </source>
</reference>
<evidence type="ECO:0000313" key="3">
    <source>
        <dbReference type="EMBL" id="MBK1467902.1"/>
    </source>
</evidence>
<organism evidence="3 4">
    <name type="scientific">Parvimonas parva</name>
    <dbReference type="NCBI Taxonomy" id="2769485"/>
    <lineage>
        <taxon>Bacteria</taxon>
        <taxon>Bacillati</taxon>
        <taxon>Bacillota</taxon>
        <taxon>Tissierellia</taxon>
        <taxon>Tissierellales</taxon>
        <taxon>Peptoniphilaceae</taxon>
        <taxon>Parvimonas</taxon>
    </lineage>
</organism>
<feature type="domain" description="AAA" evidence="1">
    <location>
        <begin position="22"/>
        <end position="150"/>
    </location>
</feature>